<name>A0ABW6RY40_9NOCA</name>
<dbReference type="PROSITE" id="PS51318">
    <property type="entry name" value="TAT"/>
    <property type="match status" value="1"/>
</dbReference>
<proteinExistence type="inferred from homology"/>
<dbReference type="InterPro" id="IPR000914">
    <property type="entry name" value="SBP_5_dom"/>
</dbReference>
<protein>
    <submittedName>
        <fullName evidence="7">ABC transporter substrate-binding protein</fullName>
    </submittedName>
</protein>
<evidence type="ECO:0000313" key="8">
    <source>
        <dbReference type="Proteomes" id="UP001601992"/>
    </source>
</evidence>
<reference evidence="7 8" key="1">
    <citation type="submission" date="2024-10" db="EMBL/GenBank/DDBJ databases">
        <title>The Natural Products Discovery Center: Release of the First 8490 Sequenced Strains for Exploring Actinobacteria Biosynthetic Diversity.</title>
        <authorList>
            <person name="Kalkreuter E."/>
            <person name="Kautsar S.A."/>
            <person name="Yang D."/>
            <person name="Bader C.D."/>
            <person name="Teijaro C.N."/>
            <person name="Fluegel L."/>
            <person name="Davis C.M."/>
            <person name="Simpson J.R."/>
            <person name="Lauterbach L."/>
            <person name="Steele A.D."/>
            <person name="Gui C."/>
            <person name="Meng S."/>
            <person name="Li G."/>
            <person name="Viehrig K."/>
            <person name="Ye F."/>
            <person name="Su P."/>
            <person name="Kiefer A.F."/>
            <person name="Nichols A."/>
            <person name="Cepeda A.J."/>
            <person name="Yan W."/>
            <person name="Fan B."/>
            <person name="Jiang Y."/>
            <person name="Adhikari A."/>
            <person name="Zheng C.-J."/>
            <person name="Schuster L."/>
            <person name="Cowan T.M."/>
            <person name="Smanski M.J."/>
            <person name="Chevrette M.G."/>
            <person name="De Carvalho L.P.S."/>
            <person name="Shen B."/>
        </authorList>
    </citation>
    <scope>NUCLEOTIDE SEQUENCE [LARGE SCALE GENOMIC DNA]</scope>
    <source>
        <strain evidence="7 8">NPDC002593</strain>
    </source>
</reference>
<dbReference type="Gene3D" id="3.40.190.10">
    <property type="entry name" value="Periplasmic binding protein-like II"/>
    <property type="match status" value="1"/>
</dbReference>
<comment type="subcellular location">
    <subcellularLocation>
        <location evidence="1">Cell envelope</location>
    </subcellularLocation>
</comment>
<dbReference type="InterPro" id="IPR039424">
    <property type="entry name" value="SBP_5"/>
</dbReference>
<dbReference type="RefSeq" id="WP_083896388.1">
    <property type="nucleotide sequence ID" value="NZ_JBIAQY010000002.1"/>
</dbReference>
<accession>A0ABW6RY40</accession>
<evidence type="ECO:0000256" key="5">
    <source>
        <dbReference type="SAM" id="SignalP"/>
    </source>
</evidence>
<evidence type="ECO:0000259" key="6">
    <source>
        <dbReference type="Pfam" id="PF00496"/>
    </source>
</evidence>
<dbReference type="Gene3D" id="3.10.105.10">
    <property type="entry name" value="Dipeptide-binding Protein, Domain 3"/>
    <property type="match status" value="1"/>
</dbReference>
<feature type="domain" description="Solute-binding protein family 5" evidence="6">
    <location>
        <begin position="90"/>
        <end position="433"/>
    </location>
</feature>
<evidence type="ECO:0000256" key="4">
    <source>
        <dbReference type="ARBA" id="ARBA00022729"/>
    </source>
</evidence>
<keyword evidence="4 5" id="KW-0732">Signal</keyword>
<comment type="similarity">
    <text evidence="2">Belongs to the bacterial solute-binding protein 5 family.</text>
</comment>
<keyword evidence="8" id="KW-1185">Reference proteome</keyword>
<dbReference type="Proteomes" id="UP001601992">
    <property type="component" value="Unassembled WGS sequence"/>
</dbReference>
<dbReference type="InterPro" id="IPR030678">
    <property type="entry name" value="Peptide/Ni-bd"/>
</dbReference>
<feature type="signal peptide" evidence="5">
    <location>
        <begin position="1"/>
        <end position="28"/>
    </location>
</feature>
<dbReference type="PIRSF" id="PIRSF002741">
    <property type="entry name" value="MppA"/>
    <property type="match status" value="1"/>
</dbReference>
<dbReference type="InterPro" id="IPR006311">
    <property type="entry name" value="TAT_signal"/>
</dbReference>
<evidence type="ECO:0000256" key="2">
    <source>
        <dbReference type="ARBA" id="ARBA00005695"/>
    </source>
</evidence>
<dbReference type="SUPFAM" id="SSF53850">
    <property type="entry name" value="Periplasmic binding protein-like II"/>
    <property type="match status" value="1"/>
</dbReference>
<evidence type="ECO:0000313" key="7">
    <source>
        <dbReference type="EMBL" id="MFF3567874.1"/>
    </source>
</evidence>
<dbReference type="CDD" id="cd08503">
    <property type="entry name" value="PBP2_NikA_DppA_OppA_like_17"/>
    <property type="match status" value="1"/>
</dbReference>
<feature type="chain" id="PRO_5046991985" evidence="5">
    <location>
        <begin position="29"/>
        <end position="512"/>
    </location>
</feature>
<dbReference type="PANTHER" id="PTHR30290:SF10">
    <property type="entry name" value="PERIPLASMIC OLIGOPEPTIDE-BINDING PROTEIN-RELATED"/>
    <property type="match status" value="1"/>
</dbReference>
<dbReference type="Pfam" id="PF00496">
    <property type="entry name" value="SBP_bac_5"/>
    <property type="match status" value="1"/>
</dbReference>
<gene>
    <name evidence="7" type="ORF">ACFYXQ_08835</name>
</gene>
<keyword evidence="3" id="KW-0813">Transport</keyword>
<evidence type="ECO:0000256" key="1">
    <source>
        <dbReference type="ARBA" id="ARBA00004196"/>
    </source>
</evidence>
<dbReference type="PANTHER" id="PTHR30290">
    <property type="entry name" value="PERIPLASMIC BINDING COMPONENT OF ABC TRANSPORTER"/>
    <property type="match status" value="1"/>
</dbReference>
<organism evidence="7 8">
    <name type="scientific">Nocardia jiangxiensis</name>
    <dbReference type="NCBI Taxonomy" id="282685"/>
    <lineage>
        <taxon>Bacteria</taxon>
        <taxon>Bacillati</taxon>
        <taxon>Actinomycetota</taxon>
        <taxon>Actinomycetes</taxon>
        <taxon>Mycobacteriales</taxon>
        <taxon>Nocardiaceae</taxon>
        <taxon>Nocardia</taxon>
    </lineage>
</organism>
<dbReference type="PROSITE" id="PS51257">
    <property type="entry name" value="PROKAR_LIPOPROTEIN"/>
    <property type="match status" value="1"/>
</dbReference>
<dbReference type="EMBL" id="JBIAQY010000002">
    <property type="protein sequence ID" value="MFF3567874.1"/>
    <property type="molecule type" value="Genomic_DNA"/>
</dbReference>
<sequence length="512" mass="55339">MRGSPVSLSRRRFLGVGLAGAGATLALAACGSGPGGEGEPRSGGTLRIGALGQPSKIERDPHQTLSNDSDFLIMSLVFDALTVPGANPNVAPRLAARWTQQPDPRVWRFELAAGATFHDGSPVTSADVEWSLRRLREIAGETKVPVASAQDVVADGPSAVRLTTASPNRELPLLLRLMTFTVKQGTTDFTRPIGTGPFRLESFNDGNARLVRNEHWHGGAPLLDAIEVQRFDSTAAMTNAILAGQIDLASNVGAVAGRTARTRPNLTVVRRADDVVIPLVMRTSDGPFADARVRQALRLAVDREELVKQITSGYGTVANDVLGTGDPTYDKTLPRRSRDIPRARRLLAEAEFDTSAKYQLFTKEEAAGEVDFAKVFANQAKDVGLNIEVVIQDANVFYDQTWLKAPLYTVNWGTNDSVIFFASKTMYSGTKWNESGFKDPEFDRAYLSASTAVDDATYTAASHTLQRIEYDRGGYLVWGTADGVDVASSAVHGLPRLGGYGRVQLEKAWMSA</sequence>
<comment type="caution">
    <text evidence="7">The sequence shown here is derived from an EMBL/GenBank/DDBJ whole genome shotgun (WGS) entry which is preliminary data.</text>
</comment>
<evidence type="ECO:0000256" key="3">
    <source>
        <dbReference type="ARBA" id="ARBA00022448"/>
    </source>
</evidence>